<reference evidence="2 3" key="1">
    <citation type="submission" date="2018-02" db="EMBL/GenBank/DDBJ databases">
        <title>Genome sequence of the basidiomycete white-rot fungus Phlebia centrifuga.</title>
        <authorList>
            <person name="Granchi Z."/>
            <person name="Peng M."/>
            <person name="de Vries R.P."/>
            <person name="Hilden K."/>
            <person name="Makela M.R."/>
            <person name="Grigoriev I."/>
            <person name="Riley R."/>
        </authorList>
    </citation>
    <scope>NUCLEOTIDE SEQUENCE [LARGE SCALE GENOMIC DNA]</scope>
    <source>
        <strain evidence="2 3">FBCC195</strain>
    </source>
</reference>
<comment type="caution">
    <text evidence="2">The sequence shown here is derived from an EMBL/GenBank/DDBJ whole genome shotgun (WGS) entry which is preliminary data.</text>
</comment>
<dbReference type="EMBL" id="MLYV02000957">
    <property type="protein sequence ID" value="PSR74767.1"/>
    <property type="molecule type" value="Genomic_DNA"/>
</dbReference>
<dbReference type="PANTHER" id="PTHR33840">
    <property type="match status" value="1"/>
</dbReference>
<proteinExistence type="predicted"/>
<protein>
    <recommendedName>
        <fullName evidence="1">T6SS Phospholipase effector Tle1-like catalytic domain-containing protein</fullName>
    </recommendedName>
</protein>
<accession>A0A2R6NQF4</accession>
<evidence type="ECO:0000259" key="1">
    <source>
        <dbReference type="Pfam" id="PF09994"/>
    </source>
</evidence>
<gene>
    <name evidence="2" type="ORF">PHLCEN_2v9564</name>
</gene>
<dbReference type="STRING" id="98765.A0A2R6NQF4"/>
<name>A0A2R6NQF4_9APHY</name>
<dbReference type="AlphaFoldDB" id="A0A2R6NQF4"/>
<dbReference type="PANTHER" id="PTHR33840:SF1">
    <property type="entry name" value="TLE1 PHOSPHOLIPASE DOMAIN-CONTAINING PROTEIN"/>
    <property type="match status" value="1"/>
</dbReference>
<evidence type="ECO:0000313" key="2">
    <source>
        <dbReference type="EMBL" id="PSR74767.1"/>
    </source>
</evidence>
<dbReference type="OrthoDB" id="3162439at2759"/>
<dbReference type="Proteomes" id="UP000186601">
    <property type="component" value="Unassembled WGS sequence"/>
</dbReference>
<dbReference type="InterPro" id="IPR018712">
    <property type="entry name" value="Tle1-like_cat"/>
</dbReference>
<feature type="domain" description="T6SS Phospholipase effector Tle1-like catalytic" evidence="1">
    <location>
        <begin position="44"/>
        <end position="165"/>
    </location>
</feature>
<keyword evidence="3" id="KW-1185">Reference proteome</keyword>
<organism evidence="2 3">
    <name type="scientific">Hermanssonia centrifuga</name>
    <dbReference type="NCBI Taxonomy" id="98765"/>
    <lineage>
        <taxon>Eukaryota</taxon>
        <taxon>Fungi</taxon>
        <taxon>Dikarya</taxon>
        <taxon>Basidiomycota</taxon>
        <taxon>Agaricomycotina</taxon>
        <taxon>Agaricomycetes</taxon>
        <taxon>Polyporales</taxon>
        <taxon>Meruliaceae</taxon>
        <taxon>Hermanssonia</taxon>
    </lineage>
</organism>
<evidence type="ECO:0000313" key="3">
    <source>
        <dbReference type="Proteomes" id="UP000186601"/>
    </source>
</evidence>
<sequence>MSVNKLIGKVRLNGKKMRVSGFLLAMIIGQLSFASMAQARNLILTDTVASVGIIPRYFRFVSENNGIRHLRHALALDERRIKFLPSYCVDPRKTKQEIMKKNQIEKDEGYSAAKMYEDQVNAESQESDVLEVWFAGVHTDVGGGSVKNDTPHALSRIPLRWMIRERFKCNTVIIFDAIMLQQIGLNITYGPDSVPILGNIPPRLPPPPPDVSAFENTPLAPMMRHNALRHDVDERYEAEEERKDALSPLYDQLRANWMWTVLEWIPVRVKKQKAIIREIENIQGYTWLWNKGRGRKIYKSEMEEGMKVHRSVKTRLEAGKTFEGSSSSYVPQVRPSISVVGKDGKKTYDPVRLDHTQWNVDTPQHWGWVD</sequence>
<dbReference type="Pfam" id="PF09994">
    <property type="entry name" value="T6SS_Tle1-like_cat"/>
    <property type="match status" value="1"/>
</dbReference>